<evidence type="ECO:0000313" key="3">
    <source>
        <dbReference type="EMBL" id="QJR09123.1"/>
    </source>
</evidence>
<comment type="catalytic activity">
    <reaction evidence="1">
        <text>an N-(ADP-alpha-D-ribosyl)-thymidine in DNA + H2O = a thymidine in DNA + ADP-D-ribose</text>
        <dbReference type="Rhea" id="RHEA:71655"/>
        <dbReference type="Rhea" id="RHEA-COMP:13556"/>
        <dbReference type="Rhea" id="RHEA-COMP:18051"/>
        <dbReference type="ChEBI" id="CHEBI:15377"/>
        <dbReference type="ChEBI" id="CHEBI:57967"/>
        <dbReference type="ChEBI" id="CHEBI:137386"/>
        <dbReference type="ChEBI" id="CHEBI:191199"/>
    </reaction>
    <physiologicalReaction direction="left-to-right" evidence="1">
        <dbReference type="Rhea" id="RHEA:71656"/>
    </physiologicalReaction>
</comment>
<organism evidence="3 4">
    <name type="scientific">Usitatibacter rugosus</name>
    <dbReference type="NCBI Taxonomy" id="2732067"/>
    <lineage>
        <taxon>Bacteria</taxon>
        <taxon>Pseudomonadati</taxon>
        <taxon>Pseudomonadota</taxon>
        <taxon>Betaproteobacteria</taxon>
        <taxon>Nitrosomonadales</taxon>
        <taxon>Usitatibacteraceae</taxon>
        <taxon>Usitatibacter</taxon>
    </lineage>
</organism>
<dbReference type="GO" id="GO:0140291">
    <property type="term" value="P:peptidyl-glutamate ADP-deribosylation"/>
    <property type="evidence" value="ECO:0007669"/>
    <property type="project" value="TreeGrafter"/>
</dbReference>
<sequence length="330" mass="38112">MLTYVRGNLFDSPAQVLVNTVNTVGVMGKGIALTFKSVYPEMFTKYVALCESKQFDIGNLFLYKTQNKWILNFPTKKHWRNPSKLEYIERGLQKFVDTYSEQNIVSIAFPQLGCGNGELLWEDVEPVMQRYLRALPINVFVYLYQRGGEVEHRDLAGMRTWLRSEPAALPFDEFWSDIKDVVRTKPLFREVISEATFSASIVRYDQEGLLLYLKERTWAEEFRDSVRDFVNRKLRTWRLVSPRAVFVPEDSLLELWQAIRFNGFCYSQTMPVGLEELTPYVISLLRELPYFRSIQLSASDKSPAVELGLQLHVPAAKNSSSEVTVEMGAE</sequence>
<feature type="domain" description="Macro" evidence="2">
    <location>
        <begin position="1"/>
        <end position="148"/>
    </location>
</feature>
<dbReference type="InterPro" id="IPR050892">
    <property type="entry name" value="ADP-ribose_metab_enzymes"/>
</dbReference>
<evidence type="ECO:0000259" key="2">
    <source>
        <dbReference type="PROSITE" id="PS51154"/>
    </source>
</evidence>
<dbReference type="CDD" id="cd02901">
    <property type="entry name" value="Macro_Poa1p-like"/>
    <property type="match status" value="1"/>
</dbReference>
<accession>A0A6M4GS23</accession>
<evidence type="ECO:0000313" key="4">
    <source>
        <dbReference type="Proteomes" id="UP000501534"/>
    </source>
</evidence>
<dbReference type="InterPro" id="IPR043472">
    <property type="entry name" value="Macro_dom-like"/>
</dbReference>
<dbReference type="SMART" id="SM00506">
    <property type="entry name" value="A1pp"/>
    <property type="match status" value="1"/>
</dbReference>
<proteinExistence type="predicted"/>
<protein>
    <recommendedName>
        <fullName evidence="2">Macro domain-containing protein</fullName>
    </recommendedName>
</protein>
<dbReference type="Pfam" id="PF01661">
    <property type="entry name" value="Macro"/>
    <property type="match status" value="1"/>
</dbReference>
<dbReference type="KEGG" id="uru:DSM104443_00159"/>
<dbReference type="PANTHER" id="PTHR12521:SF0">
    <property type="entry name" value="ADP-RIBOSE GLYCOHYDROLASE OARD1"/>
    <property type="match status" value="1"/>
</dbReference>
<dbReference type="AlphaFoldDB" id="A0A6M4GS23"/>
<keyword evidence="4" id="KW-1185">Reference proteome</keyword>
<dbReference type="InterPro" id="IPR002589">
    <property type="entry name" value="Macro_dom"/>
</dbReference>
<reference evidence="3 4" key="1">
    <citation type="submission" date="2020-04" db="EMBL/GenBank/DDBJ databases">
        <title>Usitatibacter rugosus gen. nov., sp. nov. and Usitatibacter palustris sp. nov., novel members of Usitatibacteraceae fam. nov. within the order Nitrosomonadales isolated from soil.</title>
        <authorList>
            <person name="Huber K.J."/>
            <person name="Neumann-Schaal M."/>
            <person name="Geppert A."/>
            <person name="Luckner M."/>
            <person name="Wanner G."/>
            <person name="Overmann J."/>
        </authorList>
    </citation>
    <scope>NUCLEOTIDE SEQUENCE [LARGE SCALE GENOMIC DNA]</scope>
    <source>
        <strain evidence="3 4">0125_3</strain>
    </source>
</reference>
<gene>
    <name evidence="3" type="ORF">DSM104443_00159</name>
</gene>
<evidence type="ECO:0000256" key="1">
    <source>
        <dbReference type="ARBA" id="ARBA00035885"/>
    </source>
</evidence>
<name>A0A6M4GS23_9PROT</name>
<dbReference type="EMBL" id="CP053069">
    <property type="protein sequence ID" value="QJR09123.1"/>
    <property type="molecule type" value="Genomic_DNA"/>
</dbReference>
<dbReference type="RefSeq" id="WP_171088821.1">
    <property type="nucleotide sequence ID" value="NZ_CP053069.1"/>
</dbReference>
<dbReference type="PROSITE" id="PS51154">
    <property type="entry name" value="MACRO"/>
    <property type="match status" value="1"/>
</dbReference>
<dbReference type="Proteomes" id="UP000501534">
    <property type="component" value="Chromosome"/>
</dbReference>
<dbReference type="Gene3D" id="3.40.220.10">
    <property type="entry name" value="Leucine Aminopeptidase, subunit E, domain 1"/>
    <property type="match status" value="1"/>
</dbReference>
<dbReference type="SUPFAM" id="SSF52949">
    <property type="entry name" value="Macro domain-like"/>
    <property type="match status" value="1"/>
</dbReference>
<dbReference type="PANTHER" id="PTHR12521">
    <property type="entry name" value="PROTEIN C6ORF130"/>
    <property type="match status" value="1"/>
</dbReference>